<dbReference type="Gene3D" id="1.10.510.10">
    <property type="entry name" value="Transferase(Phosphotransferase) domain 1"/>
    <property type="match status" value="1"/>
</dbReference>
<dbReference type="GO" id="GO:0010506">
    <property type="term" value="P:regulation of autophagy"/>
    <property type="evidence" value="ECO:0007669"/>
    <property type="project" value="InterPro"/>
</dbReference>
<name>A0A7H9HVG8_9SACH</name>
<feature type="domain" description="Protein kinase" evidence="1">
    <location>
        <begin position="2"/>
        <end position="298"/>
    </location>
</feature>
<keyword evidence="3" id="KW-1185">Reference proteome</keyword>
<dbReference type="InterPro" id="IPR045269">
    <property type="entry name" value="Atg1-like"/>
</dbReference>
<sequence length="302" mass="34711">MYVIIEPIQSGTFSTVYRAWDRKGQRYVALKVIPAELYRDEIETMRVLGAGHRNICPMLDFYADETNCILVLEYCSLGDLCDFVEISRRRGVHGFTAINVREMARQIRSAIWYAHSRGIAHRDIKPENVLLSADGDVKLADWGHAVRCQWSSDADIGTDAYRSPETFFGKRYDNFKADYWSFGLTLLYALFGRTPFNCGRKSDGTIDPYPNCCENFASFVRDSHQFMYEFYIKPLESVDSDRMCEIIHICSSVVENLLNIDAGKRNLDEFIRTLENSSSQTNGYAFQLESSIRLPPFLRLKS</sequence>
<reference evidence="2 3" key="1">
    <citation type="submission" date="2020-06" db="EMBL/GenBank/DDBJ databases">
        <title>The yeast mating-type switching endonuclease HO is a domesticated member of an unorthodox homing genetic element family.</title>
        <authorList>
            <person name="Coughlan A.Y."/>
            <person name="Lombardi L."/>
            <person name="Braun-Galleani S."/>
            <person name="Martos A.R."/>
            <person name="Galeote V."/>
            <person name="Bigey F."/>
            <person name="Dequin S."/>
            <person name="Byrne K.P."/>
            <person name="Wolfe K.H."/>
        </authorList>
    </citation>
    <scope>NUCLEOTIDE SEQUENCE [LARGE SCALE GENOMIC DNA]</scope>
    <source>
        <strain evidence="2 3">CBS2947</strain>
    </source>
</reference>
<dbReference type="AlphaFoldDB" id="A0A7H9HVG8"/>
<dbReference type="CDD" id="cd14014">
    <property type="entry name" value="STKc_PknB_like"/>
    <property type="match status" value="1"/>
</dbReference>
<accession>A0A7H9HVG8</accession>
<proteinExistence type="predicted"/>
<organism evidence="2 3">
    <name type="scientific">Torulaspora globosa</name>
    <dbReference type="NCBI Taxonomy" id="48254"/>
    <lineage>
        <taxon>Eukaryota</taxon>
        <taxon>Fungi</taxon>
        <taxon>Dikarya</taxon>
        <taxon>Ascomycota</taxon>
        <taxon>Saccharomycotina</taxon>
        <taxon>Saccharomycetes</taxon>
        <taxon>Saccharomycetales</taxon>
        <taxon>Saccharomycetaceae</taxon>
        <taxon>Torulaspora</taxon>
    </lineage>
</organism>
<dbReference type="EMBL" id="CP059271">
    <property type="protein sequence ID" value="QLQ80757.1"/>
    <property type="molecule type" value="Genomic_DNA"/>
</dbReference>
<dbReference type="InterPro" id="IPR011009">
    <property type="entry name" value="Kinase-like_dom_sf"/>
</dbReference>
<dbReference type="PROSITE" id="PS50011">
    <property type="entry name" value="PROTEIN_KINASE_DOM"/>
    <property type="match status" value="1"/>
</dbReference>
<dbReference type="PANTHER" id="PTHR24348">
    <property type="entry name" value="SERINE/THREONINE-PROTEIN KINASE UNC-51-RELATED"/>
    <property type="match status" value="1"/>
</dbReference>
<dbReference type="Pfam" id="PF00069">
    <property type="entry name" value="Pkinase"/>
    <property type="match status" value="1"/>
</dbReference>
<dbReference type="OrthoDB" id="4062651at2759"/>
<dbReference type="SUPFAM" id="SSF56112">
    <property type="entry name" value="Protein kinase-like (PK-like)"/>
    <property type="match status" value="1"/>
</dbReference>
<evidence type="ECO:0000259" key="1">
    <source>
        <dbReference type="PROSITE" id="PS50011"/>
    </source>
</evidence>
<gene>
    <name evidence="2" type="ORF">HG537_0E01120</name>
</gene>
<protein>
    <recommendedName>
        <fullName evidence="1">Protein kinase domain-containing protein</fullName>
    </recommendedName>
</protein>
<dbReference type="PANTHER" id="PTHR24348:SF68">
    <property type="entry name" value="SERINE_THREONINE-PROTEIN KINASE ATG1C"/>
    <property type="match status" value="1"/>
</dbReference>
<dbReference type="InterPro" id="IPR000719">
    <property type="entry name" value="Prot_kinase_dom"/>
</dbReference>
<dbReference type="Proteomes" id="UP000510647">
    <property type="component" value="Chromosome 5"/>
</dbReference>
<dbReference type="GO" id="GO:0004674">
    <property type="term" value="F:protein serine/threonine kinase activity"/>
    <property type="evidence" value="ECO:0007669"/>
    <property type="project" value="InterPro"/>
</dbReference>
<dbReference type="GO" id="GO:0005524">
    <property type="term" value="F:ATP binding"/>
    <property type="evidence" value="ECO:0007669"/>
    <property type="project" value="InterPro"/>
</dbReference>
<dbReference type="SMART" id="SM00220">
    <property type="entry name" value="S_TKc"/>
    <property type="match status" value="1"/>
</dbReference>
<dbReference type="PROSITE" id="PS00108">
    <property type="entry name" value="PROTEIN_KINASE_ST"/>
    <property type="match status" value="1"/>
</dbReference>
<evidence type="ECO:0000313" key="2">
    <source>
        <dbReference type="EMBL" id="QLQ80757.1"/>
    </source>
</evidence>
<evidence type="ECO:0000313" key="3">
    <source>
        <dbReference type="Proteomes" id="UP000510647"/>
    </source>
</evidence>
<dbReference type="InterPro" id="IPR008271">
    <property type="entry name" value="Ser/Thr_kinase_AS"/>
</dbReference>
<dbReference type="GO" id="GO:0005737">
    <property type="term" value="C:cytoplasm"/>
    <property type="evidence" value="ECO:0007669"/>
    <property type="project" value="TreeGrafter"/>
</dbReference>